<evidence type="ECO:0008006" key="5">
    <source>
        <dbReference type="Google" id="ProtNLM"/>
    </source>
</evidence>
<protein>
    <recommendedName>
        <fullName evidence="5">Transmembrane protein</fullName>
    </recommendedName>
</protein>
<keyword evidence="2" id="KW-0472">Membrane</keyword>
<proteinExistence type="predicted"/>
<reference evidence="3 4" key="1">
    <citation type="submission" date="2010-04" db="EMBL/GenBank/DDBJ databases">
        <title>The genome of Herbaspirillum seropedicae SmR1, an endophytic, nitrogen-fixing, plant-growth promoting beta-Proteobacteria.</title>
        <authorList>
            <person name="Pedrosa F.O."/>
            <person name="Monteiro R.A."/>
            <person name="Wassem R."/>
            <person name="Cruz L.M."/>
            <person name="Ayub R.A."/>
            <person name="Colauto N.B."/>
            <person name="Fernandez M.A."/>
            <person name="Fungaro M.H.P."/>
            <person name="Grisard E.C."/>
            <person name="Hungria M."/>
            <person name="Madeira H.M.F."/>
            <person name="Nodari R.O."/>
            <person name="Osaku C.A."/>
            <person name="Petzl-Erler M.L."/>
            <person name="Terenzi H."/>
            <person name="Vieira L.G.E."/>
            <person name="Almeida M.I.M."/>
            <person name="Alves L.R."/>
            <person name="Arantes O.M.N."/>
            <person name="Balsanelli E."/>
            <person name="Barcellos F.G."/>
            <person name="Baura V.A."/>
            <person name="Binde D.R."/>
            <person name="Campo R.J."/>
            <person name="Chubatsu L.S."/>
            <person name="Chueire L.M.O."/>
            <person name="Ciferri R.R."/>
            <person name="Correa L.C."/>
            <person name="da Conceicao Silva J.L."/>
            <person name="Dabul A.N.G."/>
            <person name="Dambros B.P."/>
            <person name="Faoro H."/>
            <person name="Favetti A."/>
            <person name="Friedermann G."/>
            <person name="Furlaneto M.C."/>
            <person name="Gasques L.S."/>
            <person name="Gimenes C.C.T."/>
            <person name="Gioppo N.M.R."/>
            <person name="Glienke-Blanco C."/>
            <person name="Godoy L.P."/>
            <person name="Guerra M.P."/>
            <person name="Karp S."/>
            <person name="Kava-Cordeiro V."/>
            <person name="Margarido V.P."/>
            <person name="Mathioni S.M."/>
            <person name="Menck-Soares M.A."/>
            <person name="Murace N.K."/>
            <person name="Nicolas M.F."/>
            <person name="Oliveira C.E.C."/>
            <person name="Pagnan N.A.B."/>
            <person name="Pamphile J.A."/>
            <person name="Patussi E.V."/>
            <person name="Pereira L.F.P."/>
            <person name="Pereira-Ferrari L."/>
            <person name="Pinto F.G.S."/>
            <person name="Precoma C."/>
            <person name="Prioli A.J."/>
            <person name="Prioli S.M.A.P."/>
            <person name="Raittz R.T."/>
            <person name="Ramos H.J.O."/>
            <person name="Ribeiro E.M.S.F."/>
            <person name="Rigo L.U."/>
            <person name="Rocha C.L.M.S.C."/>
            <person name="Rocha S.N."/>
            <person name="Santos K."/>
            <person name="Satori D."/>
            <person name="Silva A.G."/>
            <person name="Simao R.C.G."/>
            <person name="Soares M.A.M."/>
            <person name="Souza E.M."/>
            <person name="Steffens M.B.R."/>
            <person name="Steindel M."/>
            <person name="Tadra-Sfeir M.Z."/>
            <person name="Takahashi E.K."/>
            <person name="Torres R.A."/>
            <person name="Valle J.S."/>
            <person name="Vernal J.I."/>
            <person name="Vilas-Boas L.A."/>
            <person name="Watanabe M.A.E."/>
            <person name="Weiss V.A."/>
            <person name="Yates M.A."/>
            <person name="Souza E.M."/>
        </authorList>
    </citation>
    <scope>NUCLEOTIDE SEQUENCE [LARGE SCALE GENOMIC DNA]</scope>
    <source>
        <strain evidence="3 4">SmR1</strain>
    </source>
</reference>
<dbReference type="AlphaFoldDB" id="D8IQ17"/>
<feature type="compositionally biased region" description="Basic and acidic residues" evidence="1">
    <location>
        <begin position="8"/>
        <end position="17"/>
    </location>
</feature>
<feature type="compositionally biased region" description="Polar residues" evidence="1">
    <location>
        <begin position="123"/>
        <end position="133"/>
    </location>
</feature>
<dbReference type="HOGENOM" id="CLU_1466310_0_0_4"/>
<keyword evidence="2" id="KW-0812">Transmembrane</keyword>
<sequence>MKRKRRATREPSEDSRRSMHQPGYSALDEVAYWWKRARPLRQVIQAPMKAASSSSSLPPQRPAANVLPLFMGRRFRSNKGKRQENLMKLTREYGLAFLLAGISAVAVAQPFEQRGPTGDNRAATGNSGTQEPPTGNGKEAAKKKQPRQGEPREAPRKIHNPDAAAPTTAPGTPAENNAQPESAK</sequence>
<dbReference type="KEGG" id="hse:Hsero_1550"/>
<name>D8IQ17_HERSS</name>
<gene>
    <name evidence="3" type="ordered locus">Hsero_1550</name>
</gene>
<evidence type="ECO:0000313" key="4">
    <source>
        <dbReference type="Proteomes" id="UP000000329"/>
    </source>
</evidence>
<accession>D8IQ17</accession>
<feature type="compositionally biased region" description="Basic and acidic residues" evidence="1">
    <location>
        <begin position="139"/>
        <end position="160"/>
    </location>
</feature>
<dbReference type="Proteomes" id="UP000000329">
    <property type="component" value="Chromosome"/>
</dbReference>
<organism evidence="3 4">
    <name type="scientific">Herbaspirillum seropedicae (strain SmR1)</name>
    <dbReference type="NCBI Taxonomy" id="757424"/>
    <lineage>
        <taxon>Bacteria</taxon>
        <taxon>Pseudomonadati</taxon>
        <taxon>Pseudomonadota</taxon>
        <taxon>Betaproteobacteria</taxon>
        <taxon>Burkholderiales</taxon>
        <taxon>Oxalobacteraceae</taxon>
        <taxon>Herbaspirillum</taxon>
    </lineage>
</organism>
<feature type="transmembrane region" description="Helical" evidence="2">
    <location>
        <begin position="93"/>
        <end position="111"/>
    </location>
</feature>
<feature type="compositionally biased region" description="Low complexity" evidence="1">
    <location>
        <begin position="161"/>
        <end position="178"/>
    </location>
</feature>
<evidence type="ECO:0000313" key="3">
    <source>
        <dbReference type="EMBL" id="ADJ63063.1"/>
    </source>
</evidence>
<feature type="region of interest" description="Disordered" evidence="1">
    <location>
        <begin position="1"/>
        <end position="22"/>
    </location>
</feature>
<keyword evidence="4" id="KW-1185">Reference proteome</keyword>
<keyword evidence="2" id="KW-1133">Transmembrane helix</keyword>
<evidence type="ECO:0000256" key="1">
    <source>
        <dbReference type="SAM" id="MobiDB-lite"/>
    </source>
</evidence>
<feature type="region of interest" description="Disordered" evidence="1">
    <location>
        <begin position="112"/>
        <end position="184"/>
    </location>
</feature>
<dbReference type="EMBL" id="CP002039">
    <property type="protein sequence ID" value="ADJ63063.1"/>
    <property type="molecule type" value="Genomic_DNA"/>
</dbReference>
<evidence type="ECO:0000256" key="2">
    <source>
        <dbReference type="SAM" id="Phobius"/>
    </source>
</evidence>